<sequence>MMLAILCGGVVLAAVYGLALCRAAWRDEEGMQPTQVSHRWVVQPRRWSVLAPTRQTVEIRSSRPRRHGAPYQF</sequence>
<name>A0ABU1JVC6_9PROT</name>
<evidence type="ECO:0000313" key="2">
    <source>
        <dbReference type="Proteomes" id="UP001262410"/>
    </source>
</evidence>
<gene>
    <name evidence="1" type="ORF">E9232_005125</name>
</gene>
<dbReference type="EMBL" id="JAVDPW010000009">
    <property type="protein sequence ID" value="MDR6292585.1"/>
    <property type="molecule type" value="Genomic_DNA"/>
</dbReference>
<organism evidence="1 2">
    <name type="scientific">Inquilinus ginsengisoli</name>
    <dbReference type="NCBI Taxonomy" id="363840"/>
    <lineage>
        <taxon>Bacteria</taxon>
        <taxon>Pseudomonadati</taxon>
        <taxon>Pseudomonadota</taxon>
        <taxon>Alphaproteobacteria</taxon>
        <taxon>Rhodospirillales</taxon>
        <taxon>Rhodospirillaceae</taxon>
        <taxon>Inquilinus</taxon>
    </lineage>
</organism>
<dbReference type="RefSeq" id="WP_309798804.1">
    <property type="nucleotide sequence ID" value="NZ_JAVDPW010000009.1"/>
</dbReference>
<reference evidence="1 2" key="1">
    <citation type="submission" date="2023-07" db="EMBL/GenBank/DDBJ databases">
        <title>Sorghum-associated microbial communities from plants grown in Nebraska, USA.</title>
        <authorList>
            <person name="Schachtman D."/>
        </authorList>
    </citation>
    <scope>NUCLEOTIDE SEQUENCE [LARGE SCALE GENOMIC DNA]</scope>
    <source>
        <strain evidence="1 2">584</strain>
    </source>
</reference>
<keyword evidence="2" id="KW-1185">Reference proteome</keyword>
<evidence type="ECO:0000313" key="1">
    <source>
        <dbReference type="EMBL" id="MDR6292585.1"/>
    </source>
</evidence>
<comment type="caution">
    <text evidence="1">The sequence shown here is derived from an EMBL/GenBank/DDBJ whole genome shotgun (WGS) entry which is preliminary data.</text>
</comment>
<protein>
    <recommendedName>
        <fullName evidence="3">Secreted protein</fullName>
    </recommendedName>
</protein>
<accession>A0ABU1JVC6</accession>
<dbReference type="Proteomes" id="UP001262410">
    <property type="component" value="Unassembled WGS sequence"/>
</dbReference>
<proteinExistence type="predicted"/>
<evidence type="ECO:0008006" key="3">
    <source>
        <dbReference type="Google" id="ProtNLM"/>
    </source>
</evidence>